<name>A0ABW4ZIW5_9SPHI</name>
<evidence type="ECO:0000313" key="1">
    <source>
        <dbReference type="EMBL" id="MFD2161452.1"/>
    </source>
</evidence>
<comment type="caution">
    <text evidence="1">The sequence shown here is derived from an EMBL/GenBank/DDBJ whole genome shotgun (WGS) entry which is preliminary data.</text>
</comment>
<evidence type="ECO:0000313" key="2">
    <source>
        <dbReference type="Proteomes" id="UP001597387"/>
    </source>
</evidence>
<protein>
    <submittedName>
        <fullName evidence="1">Thiamine pyrophosphokinase</fullName>
    </submittedName>
</protein>
<organism evidence="1 2">
    <name type="scientific">Paradesertivirga mongoliensis</name>
    <dbReference type="NCBI Taxonomy" id="2100740"/>
    <lineage>
        <taxon>Bacteria</taxon>
        <taxon>Pseudomonadati</taxon>
        <taxon>Bacteroidota</taxon>
        <taxon>Sphingobacteriia</taxon>
        <taxon>Sphingobacteriales</taxon>
        <taxon>Sphingobacteriaceae</taxon>
        <taxon>Paradesertivirga</taxon>
    </lineage>
</organism>
<sequence>MSSHHIIREKQEPALLIMNFEGFDHENLGQLLEWSPTVIVDEAMFEAVDSLGIKIDGVISKSQSYIAQPQTVVIHTEDNPLQDALKFLTGEQYPAVNIITDTFVAKDYALYVERIDIVVFTPFKKIFPVKPGFSKWQTAGEEIEILLEANNLRVDGLIPITEHVFETEKEGFYTMTFDQSFTFIAETL</sequence>
<dbReference type="Proteomes" id="UP001597387">
    <property type="component" value="Unassembled WGS sequence"/>
</dbReference>
<reference evidence="2" key="1">
    <citation type="journal article" date="2019" name="Int. J. Syst. Evol. Microbiol.">
        <title>The Global Catalogue of Microorganisms (GCM) 10K type strain sequencing project: providing services to taxonomists for standard genome sequencing and annotation.</title>
        <authorList>
            <consortium name="The Broad Institute Genomics Platform"/>
            <consortium name="The Broad Institute Genome Sequencing Center for Infectious Disease"/>
            <person name="Wu L."/>
            <person name="Ma J."/>
        </authorList>
    </citation>
    <scope>NUCLEOTIDE SEQUENCE [LARGE SCALE GENOMIC DNA]</scope>
    <source>
        <strain evidence="2">KCTC 42217</strain>
    </source>
</reference>
<keyword evidence="2" id="KW-1185">Reference proteome</keyword>
<accession>A0ABW4ZIW5</accession>
<dbReference type="EMBL" id="JBHUHZ010000001">
    <property type="protein sequence ID" value="MFD2161452.1"/>
    <property type="molecule type" value="Genomic_DNA"/>
</dbReference>
<dbReference type="RefSeq" id="WP_255899284.1">
    <property type="nucleotide sequence ID" value="NZ_JAFMZO010000001.1"/>
</dbReference>
<proteinExistence type="predicted"/>
<gene>
    <name evidence="1" type="ORF">ACFSJU_03555</name>
</gene>